<dbReference type="FunFam" id="1.10.240.10:FF:000005">
    <property type="entry name" value="Tryptophan--tRNA ligase"/>
    <property type="match status" value="1"/>
</dbReference>
<reference evidence="11 12" key="1">
    <citation type="submission" date="2019-02" db="EMBL/GenBank/DDBJ databases">
        <title>Comparative genomic analysis of the Hafnia genus genomes.</title>
        <authorList>
            <person name="Zhiqiu Y."/>
            <person name="Chao Y."/>
            <person name="Yuhui D."/>
            <person name="Di H."/>
            <person name="Bin L."/>
        </authorList>
    </citation>
    <scope>NUCLEOTIDE SEQUENCE [LARGE SCALE GENOMIC DNA]</scope>
    <source>
        <strain evidence="11 12">PCM_1210</strain>
    </source>
</reference>
<protein>
    <recommendedName>
        <fullName evidence="2 9">Tryptophan--tRNA ligase</fullName>
        <ecNumber evidence="2 9">6.1.1.2</ecNumber>
    </recommendedName>
</protein>
<evidence type="ECO:0000256" key="2">
    <source>
        <dbReference type="ARBA" id="ARBA00013161"/>
    </source>
</evidence>
<proteinExistence type="inferred from homology"/>
<dbReference type="InterPro" id="IPR002306">
    <property type="entry name" value="Trp-tRNA-ligase"/>
</dbReference>
<evidence type="ECO:0000256" key="4">
    <source>
        <dbReference type="ARBA" id="ARBA00022741"/>
    </source>
</evidence>
<dbReference type="AlphaFoldDB" id="A0ABD7QAC2"/>
<comment type="caution">
    <text evidence="11">The sequence shown here is derived from an EMBL/GenBank/DDBJ whole genome shotgun (WGS) entry which is preliminary data.</text>
</comment>
<gene>
    <name evidence="11" type="primary">trpS</name>
    <name evidence="11" type="ORF">EYY96_04900</name>
</gene>
<evidence type="ECO:0000256" key="10">
    <source>
        <dbReference type="RuleBase" id="RU363036"/>
    </source>
</evidence>
<dbReference type="EMBL" id="SITJ01000052">
    <property type="protein sequence ID" value="TBL69633.1"/>
    <property type="molecule type" value="Genomic_DNA"/>
</dbReference>
<keyword evidence="3 10" id="KW-0436">Ligase</keyword>
<dbReference type="PANTHER" id="PTHR43766:SF1">
    <property type="entry name" value="TRYPTOPHAN--TRNA LIGASE, MITOCHONDRIAL"/>
    <property type="match status" value="1"/>
</dbReference>
<dbReference type="EC" id="6.1.1.2" evidence="2 9"/>
<evidence type="ECO:0000313" key="11">
    <source>
        <dbReference type="EMBL" id="TBL69633.1"/>
    </source>
</evidence>
<keyword evidence="4 10" id="KW-0547">Nucleotide-binding</keyword>
<comment type="similarity">
    <text evidence="1 10">Belongs to the class-I aminoacyl-tRNA synthetase family.</text>
</comment>
<dbReference type="GO" id="GO:0005524">
    <property type="term" value="F:ATP binding"/>
    <property type="evidence" value="ECO:0007669"/>
    <property type="project" value="UniProtKB-KW"/>
</dbReference>
<keyword evidence="7 10" id="KW-0030">Aminoacyl-tRNA synthetase</keyword>
<evidence type="ECO:0000256" key="8">
    <source>
        <dbReference type="ARBA" id="ARBA00049929"/>
    </source>
</evidence>
<dbReference type="RefSeq" id="WP_130970511.1">
    <property type="nucleotide sequence ID" value="NZ_SITJ01000052.1"/>
</dbReference>
<dbReference type="CDD" id="cd00806">
    <property type="entry name" value="TrpRS_core"/>
    <property type="match status" value="1"/>
</dbReference>
<sequence length="341" mass="37262">MSDLHSHSASHTILTGDRPTGQLHLGHYVGSLRQRVALQNLYPQFVLIADLQGLTDNGSNPQKISHNIFEVMADYLAVGIDPAKTTICLQSALPALAELTMLYMNIVSVARVERNPTVKAEIAQKGFSRTLPTGFLVYPISQAADITAFKADRVPVGDDQLPMLEQTNEIVHKMNSLLPEPTLVPCQAMLSAVSRLPGIDGNAKMSKSLGNTLTLGASADEISKAVHAMYTDPNHLRVSDPGQIEGNVVFTYLDAFHPDATQVAAMKEHYQRGGLGDRQCKQELEACLQALLEPIRERRHHFSADKAALMEILQAGTEKAREVTQQTLNEVKRGLGLPVIF</sequence>
<dbReference type="SUPFAM" id="SSF52374">
    <property type="entry name" value="Nucleotidylyl transferase"/>
    <property type="match status" value="1"/>
</dbReference>
<evidence type="ECO:0000256" key="1">
    <source>
        <dbReference type="ARBA" id="ARBA00005594"/>
    </source>
</evidence>
<dbReference type="InterPro" id="IPR002305">
    <property type="entry name" value="aa-tRNA-synth_Ic"/>
</dbReference>
<dbReference type="InterPro" id="IPR050203">
    <property type="entry name" value="Trp-tRNA_synthetase"/>
</dbReference>
<organism evidence="11 12">
    <name type="scientific">Hafnia alvei</name>
    <dbReference type="NCBI Taxonomy" id="569"/>
    <lineage>
        <taxon>Bacteria</taxon>
        <taxon>Pseudomonadati</taxon>
        <taxon>Pseudomonadota</taxon>
        <taxon>Gammaproteobacteria</taxon>
        <taxon>Enterobacterales</taxon>
        <taxon>Hafniaceae</taxon>
        <taxon>Hafnia</taxon>
    </lineage>
</organism>
<keyword evidence="6 10" id="KW-0648">Protein biosynthesis</keyword>
<dbReference type="PROSITE" id="PS00178">
    <property type="entry name" value="AA_TRNA_LIGASE_I"/>
    <property type="match status" value="1"/>
</dbReference>
<dbReference type="Pfam" id="PF00579">
    <property type="entry name" value="tRNA-synt_1b"/>
    <property type="match status" value="1"/>
</dbReference>
<dbReference type="InterPro" id="IPR001412">
    <property type="entry name" value="aa-tRNA-synth_I_CS"/>
</dbReference>
<accession>A0ABD7QAC2</accession>
<evidence type="ECO:0000256" key="6">
    <source>
        <dbReference type="ARBA" id="ARBA00022917"/>
    </source>
</evidence>
<evidence type="ECO:0000256" key="3">
    <source>
        <dbReference type="ARBA" id="ARBA00022598"/>
    </source>
</evidence>
<dbReference type="NCBIfam" id="TIGR00233">
    <property type="entry name" value="trpS"/>
    <property type="match status" value="1"/>
</dbReference>
<dbReference type="Gene3D" id="1.10.240.10">
    <property type="entry name" value="Tyrosyl-Transfer RNA Synthetase"/>
    <property type="match status" value="1"/>
</dbReference>
<dbReference type="GO" id="GO:0006436">
    <property type="term" value="P:tryptophanyl-tRNA aminoacylation"/>
    <property type="evidence" value="ECO:0007669"/>
    <property type="project" value="UniProtKB-UniRule"/>
</dbReference>
<dbReference type="FunFam" id="3.40.50.620:FF:000094">
    <property type="entry name" value="Tryptophan--tRNA ligase"/>
    <property type="match status" value="1"/>
</dbReference>
<dbReference type="PANTHER" id="PTHR43766">
    <property type="entry name" value="TRYPTOPHAN--TRNA LIGASE, MITOCHONDRIAL"/>
    <property type="match status" value="1"/>
</dbReference>
<dbReference type="GO" id="GO:0005737">
    <property type="term" value="C:cytoplasm"/>
    <property type="evidence" value="ECO:0007669"/>
    <property type="project" value="UniProtKB-UniRule"/>
</dbReference>
<name>A0ABD7QAC2_HAFAL</name>
<evidence type="ECO:0000256" key="9">
    <source>
        <dbReference type="NCBIfam" id="TIGR00233"/>
    </source>
</evidence>
<dbReference type="Proteomes" id="UP000291600">
    <property type="component" value="Unassembled WGS sequence"/>
</dbReference>
<dbReference type="PRINTS" id="PR01039">
    <property type="entry name" value="TRNASYNTHTRP"/>
</dbReference>
<keyword evidence="5 10" id="KW-0067">ATP-binding</keyword>
<comment type="catalytic activity">
    <reaction evidence="8">
        <text>tRNA(Trp) + L-tryptophan + ATP = L-tryptophyl-tRNA(Trp) + AMP + diphosphate + H(+)</text>
        <dbReference type="Rhea" id="RHEA:24080"/>
        <dbReference type="Rhea" id="RHEA-COMP:9671"/>
        <dbReference type="Rhea" id="RHEA-COMP:9705"/>
        <dbReference type="ChEBI" id="CHEBI:15378"/>
        <dbReference type="ChEBI" id="CHEBI:30616"/>
        <dbReference type="ChEBI" id="CHEBI:33019"/>
        <dbReference type="ChEBI" id="CHEBI:57912"/>
        <dbReference type="ChEBI" id="CHEBI:78442"/>
        <dbReference type="ChEBI" id="CHEBI:78535"/>
        <dbReference type="ChEBI" id="CHEBI:456215"/>
        <dbReference type="EC" id="6.1.1.2"/>
    </reaction>
</comment>
<evidence type="ECO:0000313" key="12">
    <source>
        <dbReference type="Proteomes" id="UP000291600"/>
    </source>
</evidence>
<dbReference type="Gene3D" id="3.40.50.620">
    <property type="entry name" value="HUPs"/>
    <property type="match status" value="1"/>
</dbReference>
<dbReference type="GO" id="GO:0004830">
    <property type="term" value="F:tryptophan-tRNA ligase activity"/>
    <property type="evidence" value="ECO:0007669"/>
    <property type="project" value="UniProtKB-UniRule"/>
</dbReference>
<dbReference type="InterPro" id="IPR014729">
    <property type="entry name" value="Rossmann-like_a/b/a_fold"/>
</dbReference>
<evidence type="ECO:0000256" key="7">
    <source>
        <dbReference type="ARBA" id="ARBA00023146"/>
    </source>
</evidence>
<evidence type="ECO:0000256" key="5">
    <source>
        <dbReference type="ARBA" id="ARBA00022840"/>
    </source>
</evidence>